<protein>
    <recommendedName>
        <fullName evidence="4">Lipoprotein</fullName>
    </recommendedName>
</protein>
<gene>
    <name evidence="2" type="ORF">HDA36_003600</name>
</gene>
<name>A0A7W8QNE8_9ACTN</name>
<reference evidence="2 3" key="1">
    <citation type="submission" date="2020-08" db="EMBL/GenBank/DDBJ databases">
        <title>Sequencing the genomes of 1000 actinobacteria strains.</title>
        <authorList>
            <person name="Klenk H.-P."/>
        </authorList>
    </citation>
    <scope>NUCLEOTIDE SEQUENCE [LARGE SCALE GENOMIC DNA]</scope>
    <source>
        <strain evidence="2 3">DSM 44551</strain>
    </source>
</reference>
<dbReference type="Proteomes" id="UP000572635">
    <property type="component" value="Unassembled WGS sequence"/>
</dbReference>
<accession>A0A7W8QNE8</accession>
<dbReference type="EMBL" id="JACHDB010000001">
    <property type="protein sequence ID" value="MBB5433516.1"/>
    <property type="molecule type" value="Genomic_DNA"/>
</dbReference>
<comment type="caution">
    <text evidence="2">The sequence shown here is derived from an EMBL/GenBank/DDBJ whole genome shotgun (WGS) entry which is preliminary data.</text>
</comment>
<feature type="signal peptide" evidence="1">
    <location>
        <begin position="1"/>
        <end position="23"/>
    </location>
</feature>
<dbReference type="AlphaFoldDB" id="A0A7W8QNE8"/>
<evidence type="ECO:0000313" key="3">
    <source>
        <dbReference type="Proteomes" id="UP000572635"/>
    </source>
</evidence>
<evidence type="ECO:0000313" key="2">
    <source>
        <dbReference type="EMBL" id="MBB5433516.1"/>
    </source>
</evidence>
<evidence type="ECO:0008006" key="4">
    <source>
        <dbReference type="Google" id="ProtNLM"/>
    </source>
</evidence>
<feature type="chain" id="PRO_5030836274" description="Lipoprotein" evidence="1">
    <location>
        <begin position="24"/>
        <end position="101"/>
    </location>
</feature>
<evidence type="ECO:0000256" key="1">
    <source>
        <dbReference type="SAM" id="SignalP"/>
    </source>
</evidence>
<sequence>MRAIYARFPVAALFLLVPLSGCAASYDDRNEYLVEMAQRGVQVNKLLRGQNETISEETCASANRALNDDIPSDRPLGYEPSEDWKQLVEQTFINACVAGEY</sequence>
<keyword evidence="3" id="KW-1185">Reference proteome</keyword>
<proteinExistence type="predicted"/>
<dbReference type="RefSeq" id="WP_184393329.1">
    <property type="nucleotide sequence ID" value="NZ_BAAAJD010000130.1"/>
</dbReference>
<keyword evidence="1" id="KW-0732">Signal</keyword>
<organism evidence="2 3">
    <name type="scientific">Nocardiopsis composta</name>
    <dbReference type="NCBI Taxonomy" id="157465"/>
    <lineage>
        <taxon>Bacteria</taxon>
        <taxon>Bacillati</taxon>
        <taxon>Actinomycetota</taxon>
        <taxon>Actinomycetes</taxon>
        <taxon>Streptosporangiales</taxon>
        <taxon>Nocardiopsidaceae</taxon>
        <taxon>Nocardiopsis</taxon>
    </lineage>
</organism>